<dbReference type="EMBL" id="MGJD01000018">
    <property type="protein sequence ID" value="OGN00618.1"/>
    <property type="molecule type" value="Genomic_DNA"/>
</dbReference>
<sequence length="650" mass="73695">MIKQASRILVFAVTILVGTNLIFADEGMWLLSNLPLNELRQKYNFVPSDQWTEQVQKSSARLPNCSASLVSSDGLIMTNGHCAQEAVQALSTPQNNLYENGFYARTLLAEKKTSLNLKVLISVEDRGVQKQGLVCEEVILYQGGQYNNYCYKVYDDIRLVFSSEKNTWFFGGDADNFEYPRFAMDVAFLRAYENDKPAQTSNHFKWSKSGASEDELIFVSGHPGSTERMLTSAALETERDIKAPFILDLIRRREITTQQFMLRGKEQTRIAKSDLFSWQNGRKLYTGKIRGLQDLDLTDSKKIYEKKVTDDAKNKPHLTKKLEDGRLMVADAQTAIREIYSKVVLLLARHGFDSRLFKYAQSLVSGNQQFAESVLEERNNEPPLNLEYEEAKLRDSLTHFTEVFGVNNLATQDLLMRYHERPSDVASLLISSTRLADFNEHKLIVQEFIKSGSLPFGNGDLIVGLVRDIQVKHAPQYEKAWHDALEKERQGYAKISEVLFELYGTDIYPDATFTLRLSFGTVSGYEENGRQIAPFTTIGQAFAHSAEFDNTGDHQLPLSWYKARRLLRSATPLNFTSNLDITGGNSGSPVFNKELEIVGLVFDGNIHSLVSDYDYNYSPKSRAISVHSSGILEMLQKVYKADRLVKELTR</sequence>
<keyword evidence="4" id="KW-0732">Signal</keyword>
<dbReference type="Gene3D" id="2.40.10.10">
    <property type="entry name" value="Trypsin-like serine proteases"/>
    <property type="match status" value="1"/>
</dbReference>
<dbReference type="SUPFAM" id="SSF50494">
    <property type="entry name" value="Trypsin-like serine proteases"/>
    <property type="match status" value="1"/>
</dbReference>
<dbReference type="InterPro" id="IPR009003">
    <property type="entry name" value="Peptidase_S1_PA"/>
</dbReference>
<reference evidence="7 8" key="1">
    <citation type="journal article" date="2016" name="Nat. Commun.">
        <title>Thousands of microbial genomes shed light on interconnected biogeochemical processes in an aquifer system.</title>
        <authorList>
            <person name="Anantharaman K."/>
            <person name="Brown C.T."/>
            <person name="Hug L.A."/>
            <person name="Sharon I."/>
            <person name="Castelle C.J."/>
            <person name="Probst A.J."/>
            <person name="Thomas B.C."/>
            <person name="Singh A."/>
            <person name="Wilkins M.J."/>
            <person name="Karaoz U."/>
            <person name="Brodie E.L."/>
            <person name="Williams K.H."/>
            <person name="Hubbard S.S."/>
            <person name="Banfield J.F."/>
        </authorList>
    </citation>
    <scope>NUCLEOTIDE SEQUENCE [LARGE SCALE GENOMIC DNA]</scope>
</reference>
<evidence type="ECO:0000256" key="3">
    <source>
        <dbReference type="ARBA" id="ARBA00022670"/>
    </source>
</evidence>
<dbReference type="InterPro" id="IPR043504">
    <property type="entry name" value="Peptidase_S1_PA_chymotrypsin"/>
</dbReference>
<accession>A0A1F8EJ17</accession>
<dbReference type="PANTHER" id="PTHR38469">
    <property type="entry name" value="PERIPLASMIC PEPTIDASE SUBFAMILY S1B"/>
    <property type="match status" value="1"/>
</dbReference>
<dbReference type="Pfam" id="PF10459">
    <property type="entry name" value="Peptidase_S46"/>
    <property type="match status" value="2"/>
</dbReference>
<keyword evidence="2 6" id="KW-0031">Aminopeptidase</keyword>
<dbReference type="EC" id="3.4.14.-" evidence="6"/>
<dbReference type="PANTHER" id="PTHR38469:SF1">
    <property type="entry name" value="PERIPLASMIC PEPTIDASE SUBFAMILY S1B"/>
    <property type="match status" value="1"/>
</dbReference>
<gene>
    <name evidence="7" type="ORF">A2650_01700</name>
</gene>
<dbReference type="Proteomes" id="UP000177117">
    <property type="component" value="Unassembled WGS sequence"/>
</dbReference>
<protein>
    <recommendedName>
        <fullName evidence="6">Dipeptidyl-peptidase</fullName>
        <ecNumber evidence="6">3.4.14.-</ecNumber>
    </recommendedName>
</protein>
<dbReference type="GO" id="GO:0070009">
    <property type="term" value="F:serine-type aminopeptidase activity"/>
    <property type="evidence" value="ECO:0007669"/>
    <property type="project" value="UniProtKB-UniRule"/>
</dbReference>
<dbReference type="GO" id="GO:0043171">
    <property type="term" value="P:peptide catabolic process"/>
    <property type="evidence" value="ECO:0007669"/>
    <property type="project" value="UniProtKB-UniRule"/>
</dbReference>
<dbReference type="GO" id="GO:0006508">
    <property type="term" value="P:proteolysis"/>
    <property type="evidence" value="ECO:0007669"/>
    <property type="project" value="UniProtKB-KW"/>
</dbReference>
<evidence type="ECO:0000256" key="2">
    <source>
        <dbReference type="ARBA" id="ARBA00022438"/>
    </source>
</evidence>
<comment type="function">
    <text evidence="6">Catalyzes the removal of dipeptides from the N-terminus of oligopeptides.</text>
</comment>
<evidence type="ECO:0000256" key="4">
    <source>
        <dbReference type="ARBA" id="ARBA00022729"/>
    </source>
</evidence>
<evidence type="ECO:0000256" key="6">
    <source>
        <dbReference type="RuleBase" id="RU366067"/>
    </source>
</evidence>
<name>A0A1F8EJ17_9BACT</name>
<dbReference type="AlphaFoldDB" id="A0A1F8EJ17"/>
<keyword evidence="3 6" id="KW-0645">Protease</keyword>
<dbReference type="GO" id="GO:0008239">
    <property type="term" value="F:dipeptidyl-peptidase activity"/>
    <property type="evidence" value="ECO:0007669"/>
    <property type="project" value="UniProtKB-UniRule"/>
</dbReference>
<comment type="similarity">
    <text evidence="1 6">Belongs to the peptidase S46 family.</text>
</comment>
<keyword evidence="5 6" id="KW-0378">Hydrolase</keyword>
<dbReference type="InterPro" id="IPR019500">
    <property type="entry name" value="Pep_S46"/>
</dbReference>
<comment type="caution">
    <text evidence="7">The sequence shown here is derived from an EMBL/GenBank/DDBJ whole genome shotgun (WGS) entry which is preliminary data.</text>
</comment>
<evidence type="ECO:0000256" key="5">
    <source>
        <dbReference type="ARBA" id="ARBA00022801"/>
    </source>
</evidence>
<evidence type="ECO:0000256" key="1">
    <source>
        <dbReference type="ARBA" id="ARBA00010491"/>
    </source>
</evidence>
<evidence type="ECO:0000313" key="7">
    <source>
        <dbReference type="EMBL" id="OGN00618.1"/>
    </source>
</evidence>
<evidence type="ECO:0000313" key="8">
    <source>
        <dbReference type="Proteomes" id="UP000177117"/>
    </source>
</evidence>
<organism evidence="7 8">
    <name type="scientific">Candidatus Yanofskybacteria bacterium RIFCSPHIGHO2_01_FULL_41_53</name>
    <dbReference type="NCBI Taxonomy" id="1802663"/>
    <lineage>
        <taxon>Bacteria</taxon>
        <taxon>Candidatus Yanofskyibacteriota</taxon>
    </lineage>
</organism>
<keyword evidence="6" id="KW-0720">Serine protease</keyword>
<proteinExistence type="inferred from homology"/>